<keyword evidence="1" id="KW-1133">Transmembrane helix</keyword>
<keyword evidence="1" id="KW-0472">Membrane</keyword>
<name>A0A2M9D9R3_9MICO</name>
<organism evidence="2 3">
    <name type="scientific">Salinibacterium amurskyense</name>
    <dbReference type="NCBI Taxonomy" id="205941"/>
    <lineage>
        <taxon>Bacteria</taxon>
        <taxon>Bacillati</taxon>
        <taxon>Actinomycetota</taxon>
        <taxon>Actinomycetes</taxon>
        <taxon>Micrococcales</taxon>
        <taxon>Microbacteriaceae</taxon>
        <taxon>Salinibacterium</taxon>
    </lineage>
</organism>
<dbReference type="RefSeq" id="WP_100388828.1">
    <property type="nucleotide sequence ID" value="NZ_BMZU01000001.1"/>
</dbReference>
<evidence type="ECO:0008006" key="4">
    <source>
        <dbReference type="Google" id="ProtNLM"/>
    </source>
</evidence>
<keyword evidence="1" id="KW-0812">Transmembrane</keyword>
<evidence type="ECO:0000256" key="1">
    <source>
        <dbReference type="SAM" id="Phobius"/>
    </source>
</evidence>
<reference evidence="2 3" key="1">
    <citation type="submission" date="2017-11" db="EMBL/GenBank/DDBJ databases">
        <title>Genomic Encyclopedia of Archaeal and Bacterial Type Strains, Phase II (KMG-II): From Individual Species to Whole Genera.</title>
        <authorList>
            <person name="Goeker M."/>
        </authorList>
    </citation>
    <scope>NUCLEOTIDE SEQUENCE [LARGE SCALE GENOMIC DNA]</scope>
    <source>
        <strain evidence="2 3">DSM 16400</strain>
    </source>
</reference>
<feature type="transmembrane region" description="Helical" evidence="1">
    <location>
        <begin position="189"/>
        <end position="210"/>
    </location>
</feature>
<feature type="transmembrane region" description="Helical" evidence="1">
    <location>
        <begin position="62"/>
        <end position="80"/>
    </location>
</feature>
<sequence>MTYAATPVTPETRSGTVIVAVLRLAITVLVTAAVIATVAEAAGRTAINPFNMFGYFTIQSNIILAVIYAVIAVVALRGEAASPALNIARASVTTYIIIVGVVYATLLAPLGAAGGVPVAWANTALHIITPIFALADWILFSDRARIAFNRLWIVLIYPIVWVVVVLVRGATDGWVPYPFLHPDTGYASVFFYVGLIVVVMLAFGSLVFWISGKRSVLRIP</sequence>
<protein>
    <recommendedName>
        <fullName evidence="4">FAR-17a/AIG1-like protein</fullName>
    </recommendedName>
</protein>
<gene>
    <name evidence="2" type="ORF">CLV85_1406</name>
</gene>
<proteinExistence type="predicted"/>
<dbReference type="AlphaFoldDB" id="A0A2M9D9R3"/>
<feature type="transmembrane region" description="Helical" evidence="1">
    <location>
        <begin position="118"/>
        <end position="139"/>
    </location>
</feature>
<dbReference type="Proteomes" id="UP000231742">
    <property type="component" value="Unassembled WGS sequence"/>
</dbReference>
<accession>A0A2M9D9R3</accession>
<keyword evidence="3" id="KW-1185">Reference proteome</keyword>
<feature type="transmembrane region" description="Helical" evidence="1">
    <location>
        <begin position="92"/>
        <end position="112"/>
    </location>
</feature>
<feature type="transmembrane region" description="Helical" evidence="1">
    <location>
        <begin position="21"/>
        <end position="42"/>
    </location>
</feature>
<dbReference type="InterPro" id="IPR049713">
    <property type="entry name" value="Pr6Pr-like"/>
</dbReference>
<evidence type="ECO:0000313" key="3">
    <source>
        <dbReference type="Proteomes" id="UP000231742"/>
    </source>
</evidence>
<evidence type="ECO:0000313" key="2">
    <source>
        <dbReference type="EMBL" id="PJJ82213.1"/>
    </source>
</evidence>
<dbReference type="EMBL" id="PGFH01000001">
    <property type="protein sequence ID" value="PJJ82213.1"/>
    <property type="molecule type" value="Genomic_DNA"/>
</dbReference>
<comment type="caution">
    <text evidence="2">The sequence shown here is derived from an EMBL/GenBank/DDBJ whole genome shotgun (WGS) entry which is preliminary data.</text>
</comment>
<feature type="transmembrane region" description="Helical" evidence="1">
    <location>
        <begin position="151"/>
        <end position="169"/>
    </location>
</feature>
<dbReference type="NCBIfam" id="NF038065">
    <property type="entry name" value="Pr6Pr"/>
    <property type="match status" value="1"/>
</dbReference>